<dbReference type="Pfam" id="PF05523">
    <property type="entry name" value="FdtA"/>
    <property type="match status" value="1"/>
</dbReference>
<dbReference type="EMBL" id="JBEFLD010000010">
    <property type="protein sequence ID" value="MEQ6292391.1"/>
    <property type="molecule type" value="Genomic_DNA"/>
</dbReference>
<dbReference type="SUPFAM" id="SSF51182">
    <property type="entry name" value="RmlC-like cupins"/>
    <property type="match status" value="1"/>
</dbReference>
<dbReference type="RefSeq" id="WP_349590594.1">
    <property type="nucleotide sequence ID" value="NZ_JBEFLD010000010.1"/>
</dbReference>
<dbReference type="InterPro" id="IPR014710">
    <property type="entry name" value="RmlC-like_jellyroll"/>
</dbReference>
<dbReference type="InterPro" id="IPR008894">
    <property type="entry name" value="QdtA_cupin_dom"/>
</dbReference>
<dbReference type="CDD" id="cd20292">
    <property type="entry name" value="cupin_QdtA-like"/>
    <property type="match status" value="1"/>
</dbReference>
<name>A0ABV1M8L2_9NEIS</name>
<sequence length="133" mass="15512">MKIQLVQLQTHGDARGALVALEDAKNVPFEIRRVYYLFATQPEIRRGLHAHHKLKQMLIAVRGSCRILLDDGKEKINILLDDPTQGLIIDSLIWREMYQFSEDCVLLVLADQHYDESDYIRDYDIFIKTVRQA</sequence>
<evidence type="ECO:0000259" key="1">
    <source>
        <dbReference type="Pfam" id="PF05523"/>
    </source>
</evidence>
<keyword evidence="3" id="KW-1185">Reference proteome</keyword>
<organism evidence="2 3">
    <name type="scientific">Vogesella oryzagri</name>
    <dbReference type="NCBI Taxonomy" id="3160864"/>
    <lineage>
        <taxon>Bacteria</taxon>
        <taxon>Pseudomonadati</taxon>
        <taxon>Pseudomonadota</taxon>
        <taxon>Betaproteobacteria</taxon>
        <taxon>Neisseriales</taxon>
        <taxon>Chromobacteriaceae</taxon>
        <taxon>Vogesella</taxon>
    </lineage>
</organism>
<dbReference type="InterPro" id="IPR011051">
    <property type="entry name" value="RmlC_Cupin_sf"/>
</dbReference>
<evidence type="ECO:0000313" key="3">
    <source>
        <dbReference type="Proteomes" id="UP001433638"/>
    </source>
</evidence>
<dbReference type="Proteomes" id="UP001433638">
    <property type="component" value="Unassembled WGS sequence"/>
</dbReference>
<protein>
    <submittedName>
        <fullName evidence="2">FdtA/QdtA family cupin domain-containing protein</fullName>
    </submittedName>
</protein>
<gene>
    <name evidence="2" type="ORF">ABNW52_17405</name>
</gene>
<feature type="domain" description="Sugar 3,4-ketoisomerase QdtA cupin" evidence="1">
    <location>
        <begin position="1"/>
        <end position="130"/>
    </location>
</feature>
<comment type="caution">
    <text evidence="2">The sequence shown here is derived from an EMBL/GenBank/DDBJ whole genome shotgun (WGS) entry which is preliminary data.</text>
</comment>
<reference evidence="2" key="1">
    <citation type="submission" date="2024-06" db="EMBL/GenBank/DDBJ databases">
        <title>Genome sequence of Vogesella sp. MAHUQ-64.</title>
        <authorList>
            <person name="Huq M.A."/>
        </authorList>
    </citation>
    <scope>NUCLEOTIDE SEQUENCE</scope>
    <source>
        <strain evidence="2">MAHUQ-64</strain>
    </source>
</reference>
<dbReference type="Gene3D" id="2.60.120.10">
    <property type="entry name" value="Jelly Rolls"/>
    <property type="match status" value="1"/>
</dbReference>
<evidence type="ECO:0000313" key="2">
    <source>
        <dbReference type="EMBL" id="MEQ6292391.1"/>
    </source>
</evidence>
<accession>A0ABV1M8L2</accession>
<proteinExistence type="predicted"/>